<dbReference type="PANTHER" id="PTHR16222:SF12">
    <property type="entry name" value="ADP-RIBOSYLGLYCOHYDROLASE-RELATED"/>
    <property type="match status" value="1"/>
</dbReference>
<feature type="binding site" evidence="1">
    <location>
        <position position="54"/>
    </location>
    <ligand>
        <name>Mg(2+)</name>
        <dbReference type="ChEBI" id="CHEBI:18420"/>
        <label>1</label>
    </ligand>
</feature>
<accession>A0A0F3GZY6</accession>
<evidence type="ECO:0000313" key="3">
    <source>
        <dbReference type="Proteomes" id="UP000033423"/>
    </source>
</evidence>
<keyword evidence="1" id="KW-0479">Metal-binding</keyword>
<proteinExistence type="predicted"/>
<dbReference type="Pfam" id="PF03747">
    <property type="entry name" value="ADP_ribosyl_GH"/>
    <property type="match status" value="1"/>
</dbReference>
<protein>
    <submittedName>
        <fullName evidence="2">ADP-ribosylglycohydrolase</fullName>
    </submittedName>
</protein>
<keyword evidence="3" id="KW-1185">Reference proteome</keyword>
<comment type="caution">
    <text evidence="2">The sequence shown here is derived from an EMBL/GenBank/DDBJ whole genome shotgun (WGS) entry which is preliminary data.</text>
</comment>
<dbReference type="PANTHER" id="PTHR16222">
    <property type="entry name" value="ADP-RIBOSYLGLYCOHYDROLASE"/>
    <property type="match status" value="1"/>
</dbReference>
<feature type="binding site" evidence="1">
    <location>
        <position position="265"/>
    </location>
    <ligand>
        <name>Mg(2+)</name>
        <dbReference type="ChEBI" id="CHEBI:18420"/>
        <label>1</label>
    </ligand>
</feature>
<name>A0A0F3GZY6_9BACT</name>
<sequence length="356" mass="39176">MTDKTDAIVGCLLGTAVGDALGLPFEMMSRQRQLRAYPRLEGHHFFFGKGMFSDDTQHSYMVAQALIASNADREVFARTLAWRFRLWLLTLPAGIGKATLLSILRLWMGVKPHKSGVFSAGNGPSMKSALIGVCYGHDTSKMCELVRASTVLTHTDPKAYFGALAVAVAADMASRREHVTPHEFFDRLMGVLSNKDAGEFIDLVHRVVQSVTVGRDTLEFADDLGLNKGISGYTYHTVPVVLYSWLRHQGDYRAAVAEVIRCGGDTDTTGAIVGAIMGAGVGKAGIPQQWRQDIIEWPATMKWIERVGCQLAEVCSRGVAQRPVKISFLGSLMRNIFFVMMVFAHLVRRLLPVATR</sequence>
<gene>
    <name evidence="2" type="ORF">MBAV_000405</name>
</gene>
<feature type="binding site" evidence="1">
    <location>
        <position position="268"/>
    </location>
    <ligand>
        <name>Mg(2+)</name>
        <dbReference type="ChEBI" id="CHEBI:18420"/>
        <label>1</label>
    </ligand>
</feature>
<dbReference type="Proteomes" id="UP000033423">
    <property type="component" value="Unassembled WGS sequence"/>
</dbReference>
<dbReference type="AlphaFoldDB" id="A0A0F3GZY6"/>
<dbReference type="PATRIC" id="fig|29290.4.peg.554"/>
<organism evidence="2 3">
    <name type="scientific">Candidatus Magnetobacterium bavaricum</name>
    <dbReference type="NCBI Taxonomy" id="29290"/>
    <lineage>
        <taxon>Bacteria</taxon>
        <taxon>Pseudomonadati</taxon>
        <taxon>Nitrospirota</taxon>
        <taxon>Thermodesulfovibrionia</taxon>
        <taxon>Thermodesulfovibrionales</taxon>
        <taxon>Candidatus Magnetobacteriaceae</taxon>
        <taxon>Candidatus Magnetobacterium</taxon>
    </lineage>
</organism>
<keyword evidence="2" id="KW-0378">Hydrolase</keyword>
<evidence type="ECO:0000313" key="2">
    <source>
        <dbReference type="EMBL" id="KJU87397.1"/>
    </source>
</evidence>
<dbReference type="Gene3D" id="1.10.4080.10">
    <property type="entry name" value="ADP-ribosylation/Crystallin J1"/>
    <property type="match status" value="1"/>
</dbReference>
<dbReference type="GO" id="GO:0046872">
    <property type="term" value="F:metal ion binding"/>
    <property type="evidence" value="ECO:0007669"/>
    <property type="project" value="UniProtKB-KW"/>
</dbReference>
<keyword evidence="1" id="KW-0460">Magnesium</keyword>
<comment type="cofactor">
    <cofactor evidence="1">
        <name>Mg(2+)</name>
        <dbReference type="ChEBI" id="CHEBI:18420"/>
    </cofactor>
    <text evidence="1">Binds 2 magnesium ions per subunit.</text>
</comment>
<evidence type="ECO:0000256" key="1">
    <source>
        <dbReference type="PIRSR" id="PIRSR605502-1"/>
    </source>
</evidence>
<dbReference type="InterPro" id="IPR005502">
    <property type="entry name" value="Ribosyl_crysJ1"/>
</dbReference>
<reference evidence="2 3" key="1">
    <citation type="submission" date="2015-02" db="EMBL/GenBank/DDBJ databases">
        <title>Single-cell genomics of uncultivated deep-branching MTB reveals a conserved set of magnetosome genes.</title>
        <authorList>
            <person name="Kolinko S."/>
            <person name="Richter M."/>
            <person name="Glockner F.O."/>
            <person name="Brachmann A."/>
            <person name="Schuler D."/>
        </authorList>
    </citation>
    <scope>NUCLEOTIDE SEQUENCE [LARGE SCALE GENOMIC DNA]</scope>
    <source>
        <strain evidence="2">TM-1</strain>
    </source>
</reference>
<dbReference type="InterPro" id="IPR036705">
    <property type="entry name" value="Ribosyl_crysJ1_sf"/>
</dbReference>
<feature type="binding site" evidence="1">
    <location>
        <position position="55"/>
    </location>
    <ligand>
        <name>Mg(2+)</name>
        <dbReference type="ChEBI" id="CHEBI:18420"/>
        <label>1</label>
    </ligand>
</feature>
<dbReference type="InterPro" id="IPR050792">
    <property type="entry name" value="ADP-ribosylglycohydrolase"/>
</dbReference>
<feature type="binding site" evidence="1">
    <location>
        <position position="267"/>
    </location>
    <ligand>
        <name>Mg(2+)</name>
        <dbReference type="ChEBI" id="CHEBI:18420"/>
        <label>1</label>
    </ligand>
</feature>
<dbReference type="EMBL" id="LACI01000190">
    <property type="protein sequence ID" value="KJU87397.1"/>
    <property type="molecule type" value="Genomic_DNA"/>
</dbReference>
<dbReference type="GO" id="GO:0016787">
    <property type="term" value="F:hydrolase activity"/>
    <property type="evidence" value="ECO:0007669"/>
    <property type="project" value="UniProtKB-KW"/>
</dbReference>
<dbReference type="SUPFAM" id="SSF101478">
    <property type="entry name" value="ADP-ribosylglycohydrolase"/>
    <property type="match status" value="1"/>
</dbReference>
<feature type="binding site" evidence="1">
    <location>
        <position position="53"/>
    </location>
    <ligand>
        <name>Mg(2+)</name>
        <dbReference type="ChEBI" id="CHEBI:18420"/>
        <label>1</label>
    </ligand>
</feature>